<feature type="region of interest" description="Disordered" evidence="1">
    <location>
        <begin position="1"/>
        <end position="22"/>
    </location>
</feature>
<gene>
    <name evidence="2" type="ORF">BCR44DRAFT_1462803</name>
</gene>
<reference evidence="2 3" key="1">
    <citation type="submission" date="2016-07" db="EMBL/GenBank/DDBJ databases">
        <title>Pervasive Adenine N6-methylation of Active Genes in Fungi.</title>
        <authorList>
            <consortium name="DOE Joint Genome Institute"/>
            <person name="Mondo S.J."/>
            <person name="Dannebaum R.O."/>
            <person name="Kuo R.C."/>
            <person name="Labutti K."/>
            <person name="Haridas S."/>
            <person name="Kuo A."/>
            <person name="Salamov A."/>
            <person name="Ahrendt S.R."/>
            <person name="Lipzen A."/>
            <person name="Sullivan W."/>
            <person name="Andreopoulos W.B."/>
            <person name="Clum A."/>
            <person name="Lindquist E."/>
            <person name="Daum C."/>
            <person name="Ramamoorthy G.K."/>
            <person name="Gryganskyi A."/>
            <person name="Culley D."/>
            <person name="Magnuson J.K."/>
            <person name="James T.Y."/>
            <person name="O'Malley M.A."/>
            <person name="Stajich J.E."/>
            <person name="Spatafora J.W."/>
            <person name="Visel A."/>
            <person name="Grigoriev I.V."/>
        </authorList>
    </citation>
    <scope>NUCLEOTIDE SEQUENCE [LARGE SCALE GENOMIC DNA]</scope>
    <source>
        <strain evidence="2 3">PL171</strain>
    </source>
</reference>
<proteinExistence type="predicted"/>
<dbReference type="EMBL" id="MCFL01000040">
    <property type="protein sequence ID" value="ORZ32908.1"/>
    <property type="molecule type" value="Genomic_DNA"/>
</dbReference>
<protein>
    <submittedName>
        <fullName evidence="2">Uncharacterized protein</fullName>
    </submittedName>
</protein>
<dbReference type="Proteomes" id="UP000193411">
    <property type="component" value="Unassembled WGS sequence"/>
</dbReference>
<dbReference type="AlphaFoldDB" id="A0A1Y2HEA2"/>
<accession>A0A1Y2HEA2</accession>
<name>A0A1Y2HEA2_9FUNG</name>
<comment type="caution">
    <text evidence="2">The sequence shown here is derived from an EMBL/GenBank/DDBJ whole genome shotgun (WGS) entry which is preliminary data.</text>
</comment>
<organism evidence="2 3">
    <name type="scientific">Catenaria anguillulae PL171</name>
    <dbReference type="NCBI Taxonomy" id="765915"/>
    <lineage>
        <taxon>Eukaryota</taxon>
        <taxon>Fungi</taxon>
        <taxon>Fungi incertae sedis</taxon>
        <taxon>Blastocladiomycota</taxon>
        <taxon>Blastocladiomycetes</taxon>
        <taxon>Blastocladiales</taxon>
        <taxon>Catenariaceae</taxon>
        <taxon>Catenaria</taxon>
    </lineage>
</organism>
<evidence type="ECO:0000313" key="2">
    <source>
        <dbReference type="EMBL" id="ORZ32908.1"/>
    </source>
</evidence>
<sequence>MVSRTKYVGDGLGGFSDTPQPDCDVRAASNGKTLQNQSVHKPMSVGATEAMAVGMYPIVGPGSRRSRVQTPSQICTASVGVHVLQFSPVKQLETIEEISMDYGLADHE</sequence>
<evidence type="ECO:0000313" key="3">
    <source>
        <dbReference type="Proteomes" id="UP000193411"/>
    </source>
</evidence>
<keyword evidence="3" id="KW-1185">Reference proteome</keyword>
<evidence type="ECO:0000256" key="1">
    <source>
        <dbReference type="SAM" id="MobiDB-lite"/>
    </source>
</evidence>